<feature type="transmembrane region" description="Helical" evidence="2">
    <location>
        <begin position="127"/>
        <end position="148"/>
    </location>
</feature>
<dbReference type="AlphaFoldDB" id="A0A967EAJ9"/>
<reference evidence="3" key="1">
    <citation type="submission" date="2020-03" db="EMBL/GenBank/DDBJ databases">
        <title>Draft sequencing of Calidifontibacter sp. DB0510.</title>
        <authorList>
            <person name="Kim D.-U."/>
        </authorList>
    </citation>
    <scope>NUCLEOTIDE SEQUENCE</scope>
    <source>
        <strain evidence="3">DB0510</strain>
    </source>
</reference>
<dbReference type="InterPro" id="IPR021403">
    <property type="entry name" value="DUF3043"/>
</dbReference>
<comment type="caution">
    <text evidence="3">The sequence shown here is derived from an EMBL/GenBank/DDBJ whole genome shotgun (WGS) entry which is preliminary data.</text>
</comment>
<name>A0A967EAJ9_9MICO</name>
<accession>A0A967EAJ9</accession>
<proteinExistence type="predicted"/>
<keyword evidence="4" id="KW-1185">Reference proteome</keyword>
<evidence type="ECO:0000313" key="3">
    <source>
        <dbReference type="EMBL" id="NHN55969.1"/>
    </source>
</evidence>
<dbReference type="Pfam" id="PF11241">
    <property type="entry name" value="DUF3043"/>
    <property type="match status" value="1"/>
</dbReference>
<feature type="region of interest" description="Disordered" evidence="1">
    <location>
        <begin position="1"/>
        <end position="58"/>
    </location>
</feature>
<feature type="compositionally biased region" description="Basic and acidic residues" evidence="1">
    <location>
        <begin position="49"/>
        <end position="58"/>
    </location>
</feature>
<evidence type="ECO:0000256" key="2">
    <source>
        <dbReference type="SAM" id="Phobius"/>
    </source>
</evidence>
<dbReference type="Proteomes" id="UP000744769">
    <property type="component" value="Unassembled WGS sequence"/>
</dbReference>
<keyword evidence="2" id="KW-1133">Transmembrane helix</keyword>
<protein>
    <submittedName>
        <fullName evidence="3">DUF3043 domain-containing protein</fullName>
    </submittedName>
</protein>
<dbReference type="EMBL" id="JAAOIV010000006">
    <property type="protein sequence ID" value="NHN55969.1"/>
    <property type="molecule type" value="Genomic_DNA"/>
</dbReference>
<keyword evidence="2" id="KW-0472">Membrane</keyword>
<evidence type="ECO:0000313" key="4">
    <source>
        <dbReference type="Proteomes" id="UP000744769"/>
    </source>
</evidence>
<sequence>MFGRSKNDAPPATEAVEVNEVATKPGGKGRPTPKRKDAQAARRVPIVPTDREAAKKAAREQARAQRIKQREDMAKGIESALPPRDRGPVKRFIRDSVDARWNIGEILMPLMLVVLAMSIVPNRMIQSFALLFVWLIIMIGVIDSVLLWRRLKKRITAKFGEEPPKGSAAYTVMRAFQMRMARMPKPQVKRGTKVS</sequence>
<feature type="transmembrane region" description="Helical" evidence="2">
    <location>
        <begin position="101"/>
        <end position="121"/>
    </location>
</feature>
<organism evidence="3 4">
    <name type="scientific">Metallococcus carri</name>
    <dbReference type="NCBI Taxonomy" id="1656884"/>
    <lineage>
        <taxon>Bacteria</taxon>
        <taxon>Bacillati</taxon>
        <taxon>Actinomycetota</taxon>
        <taxon>Actinomycetes</taxon>
        <taxon>Micrococcales</taxon>
        <taxon>Dermacoccaceae</taxon>
        <taxon>Metallococcus</taxon>
    </lineage>
</organism>
<evidence type="ECO:0000256" key="1">
    <source>
        <dbReference type="SAM" id="MobiDB-lite"/>
    </source>
</evidence>
<dbReference type="RefSeq" id="WP_166196297.1">
    <property type="nucleotide sequence ID" value="NZ_JAAOIV010000006.1"/>
</dbReference>
<keyword evidence="2" id="KW-0812">Transmembrane</keyword>
<gene>
    <name evidence="3" type="ORF">G9U51_09295</name>
</gene>